<keyword evidence="4" id="KW-1185">Reference proteome</keyword>
<feature type="compositionally biased region" description="Pro residues" evidence="1">
    <location>
        <begin position="122"/>
        <end position="146"/>
    </location>
</feature>
<feature type="compositionally biased region" description="Polar residues" evidence="1">
    <location>
        <begin position="96"/>
        <end position="108"/>
    </location>
</feature>
<dbReference type="AlphaFoldDB" id="A0A2P4XJH1"/>
<keyword evidence="2" id="KW-0472">Membrane</keyword>
<dbReference type="EMBL" id="NCKW01009976">
    <property type="protein sequence ID" value="POM65694.1"/>
    <property type="molecule type" value="Genomic_DNA"/>
</dbReference>
<dbReference type="Proteomes" id="UP000237271">
    <property type="component" value="Unassembled WGS sequence"/>
</dbReference>
<gene>
    <name evidence="3" type="ORF">PHPALM_18551</name>
</gene>
<protein>
    <submittedName>
        <fullName evidence="3">Uncharacterized protein</fullName>
    </submittedName>
</protein>
<accession>A0A2P4XJH1</accession>
<dbReference type="OrthoDB" id="430354at2759"/>
<sequence>MKRIQTRGRDHSAQRPQSPVVGWVTVLLLLVLSASCGWYSQQVSFSYEGEHDVNSVKHEVIVRRQQLLAKVTAQAGDSGSSTTSAKLMLELINIPSDASQGSDNSNVIINPMRNIPEDAPSTPKPTPSTPKPSTPAPSKSPTPKSQPDPNIEKLWAPVKTLAELNEFECVAWRQTANCSPRGDLKPARDGSCDRIILQVSGESNEILVCECHDASSI</sequence>
<feature type="region of interest" description="Disordered" evidence="1">
    <location>
        <begin position="96"/>
        <end position="151"/>
    </location>
</feature>
<evidence type="ECO:0000256" key="2">
    <source>
        <dbReference type="SAM" id="Phobius"/>
    </source>
</evidence>
<evidence type="ECO:0000313" key="3">
    <source>
        <dbReference type="EMBL" id="POM65694.1"/>
    </source>
</evidence>
<feature type="transmembrane region" description="Helical" evidence="2">
    <location>
        <begin position="20"/>
        <end position="40"/>
    </location>
</feature>
<proteinExistence type="predicted"/>
<evidence type="ECO:0000313" key="4">
    <source>
        <dbReference type="Proteomes" id="UP000237271"/>
    </source>
</evidence>
<keyword evidence="2" id="KW-1133">Transmembrane helix</keyword>
<comment type="caution">
    <text evidence="3">The sequence shown here is derived from an EMBL/GenBank/DDBJ whole genome shotgun (WGS) entry which is preliminary data.</text>
</comment>
<keyword evidence="2" id="KW-0812">Transmembrane</keyword>
<organism evidence="3 4">
    <name type="scientific">Phytophthora palmivora</name>
    <dbReference type="NCBI Taxonomy" id="4796"/>
    <lineage>
        <taxon>Eukaryota</taxon>
        <taxon>Sar</taxon>
        <taxon>Stramenopiles</taxon>
        <taxon>Oomycota</taxon>
        <taxon>Peronosporomycetes</taxon>
        <taxon>Peronosporales</taxon>
        <taxon>Peronosporaceae</taxon>
        <taxon>Phytophthora</taxon>
    </lineage>
</organism>
<evidence type="ECO:0000256" key="1">
    <source>
        <dbReference type="SAM" id="MobiDB-lite"/>
    </source>
</evidence>
<name>A0A2P4XJH1_9STRA</name>
<reference evidence="3 4" key="1">
    <citation type="journal article" date="2017" name="Genome Biol. Evol.">
        <title>Phytophthora megakarya and P. palmivora, closely related causal agents of cacao black pod rot, underwent increases in genome sizes and gene numbers by different mechanisms.</title>
        <authorList>
            <person name="Ali S.S."/>
            <person name="Shao J."/>
            <person name="Lary D.J."/>
            <person name="Kronmiller B."/>
            <person name="Shen D."/>
            <person name="Strem M.D."/>
            <person name="Amoako-Attah I."/>
            <person name="Akrofi A.Y."/>
            <person name="Begoude B.A."/>
            <person name="Ten Hoopen G.M."/>
            <person name="Coulibaly K."/>
            <person name="Kebe B.I."/>
            <person name="Melnick R.L."/>
            <person name="Guiltinan M.J."/>
            <person name="Tyler B.M."/>
            <person name="Meinhardt L.W."/>
            <person name="Bailey B.A."/>
        </authorList>
    </citation>
    <scope>NUCLEOTIDE SEQUENCE [LARGE SCALE GENOMIC DNA]</scope>
    <source>
        <strain evidence="4">sbr112.9</strain>
    </source>
</reference>